<keyword evidence="2" id="KW-1185">Reference proteome</keyword>
<evidence type="ECO:0000313" key="1">
    <source>
        <dbReference type="EMBL" id="KAG7532038.1"/>
    </source>
</evidence>
<comment type="caution">
    <text evidence="1">The sequence shown here is derived from an EMBL/GenBank/DDBJ whole genome shotgun (WGS) entry which is preliminary data.</text>
</comment>
<proteinExistence type="predicted"/>
<sequence length="80" mass="8888">MLPSVRTGSFSKPGTCWTAAKRANIPRRIVNLSTESHLGRPDPSRLSTQISAKWTFLRCTDIDILRRSSTTTRGGQLSRS</sequence>
<name>A0A8K0NPS8_9TREE</name>
<organism evidence="1 2">
    <name type="scientific">Filobasidium floriforme</name>
    <dbReference type="NCBI Taxonomy" id="5210"/>
    <lineage>
        <taxon>Eukaryota</taxon>
        <taxon>Fungi</taxon>
        <taxon>Dikarya</taxon>
        <taxon>Basidiomycota</taxon>
        <taxon>Agaricomycotina</taxon>
        <taxon>Tremellomycetes</taxon>
        <taxon>Filobasidiales</taxon>
        <taxon>Filobasidiaceae</taxon>
        <taxon>Filobasidium</taxon>
    </lineage>
</organism>
<dbReference type="Proteomes" id="UP000812966">
    <property type="component" value="Unassembled WGS sequence"/>
</dbReference>
<protein>
    <submittedName>
        <fullName evidence="1">Uncharacterized protein</fullName>
    </submittedName>
</protein>
<reference evidence="1" key="1">
    <citation type="submission" date="2020-04" db="EMBL/GenBank/DDBJ databases">
        <title>Analysis of mating type loci in Filobasidium floriforme.</title>
        <authorList>
            <person name="Nowrousian M."/>
        </authorList>
    </citation>
    <scope>NUCLEOTIDE SEQUENCE</scope>
    <source>
        <strain evidence="1">CBS 6242</strain>
    </source>
</reference>
<dbReference type="AlphaFoldDB" id="A0A8K0NPS8"/>
<accession>A0A8K0NPS8</accession>
<dbReference type="EMBL" id="JABELV010000076">
    <property type="protein sequence ID" value="KAG7532038.1"/>
    <property type="molecule type" value="Genomic_DNA"/>
</dbReference>
<gene>
    <name evidence="1" type="ORF">FFLO_03913</name>
</gene>
<evidence type="ECO:0000313" key="2">
    <source>
        <dbReference type="Proteomes" id="UP000812966"/>
    </source>
</evidence>